<dbReference type="Pfam" id="PF13555">
    <property type="entry name" value="AAA_29"/>
    <property type="match status" value="1"/>
</dbReference>
<feature type="coiled-coil region" evidence="1">
    <location>
        <begin position="283"/>
        <end position="354"/>
    </location>
</feature>
<proteinExistence type="predicted"/>
<comment type="caution">
    <text evidence="2">The sequence shown here is derived from an EMBL/GenBank/DDBJ whole genome shotgun (WGS) entry which is preliminary data.</text>
</comment>
<evidence type="ECO:0000313" key="2">
    <source>
        <dbReference type="EMBL" id="PGU01356.1"/>
    </source>
</evidence>
<evidence type="ECO:0000313" key="3">
    <source>
        <dbReference type="Proteomes" id="UP000225766"/>
    </source>
</evidence>
<dbReference type="PANTHER" id="PTHR32182:SF0">
    <property type="entry name" value="DNA REPLICATION AND REPAIR PROTEIN RECF"/>
    <property type="match status" value="1"/>
</dbReference>
<dbReference type="GO" id="GO:0000731">
    <property type="term" value="P:DNA synthesis involved in DNA repair"/>
    <property type="evidence" value="ECO:0007669"/>
    <property type="project" value="TreeGrafter"/>
</dbReference>
<accession>A0A2C1L8Z4</accession>
<reference evidence="2 3" key="1">
    <citation type="submission" date="2017-09" db="EMBL/GenBank/DDBJ databases">
        <title>Large-scale bioinformatics analysis of Bacillus genomes uncovers conserved roles of natural products in bacterial physiology.</title>
        <authorList>
            <consortium name="Agbiome Team Llc"/>
            <person name="Bleich R.M."/>
            <person name="Grubbs K.J."/>
            <person name="Santa Maria K.C."/>
            <person name="Allen S.E."/>
            <person name="Farag S."/>
            <person name="Shank E.A."/>
            <person name="Bowers A."/>
        </authorList>
    </citation>
    <scope>NUCLEOTIDE SEQUENCE [LARGE SCALE GENOMIC DNA]</scope>
    <source>
        <strain evidence="2 3">AFS040105</strain>
    </source>
</reference>
<dbReference type="Gene3D" id="3.40.50.300">
    <property type="entry name" value="P-loop containing nucleotide triphosphate hydrolases"/>
    <property type="match status" value="1"/>
</dbReference>
<dbReference type="AlphaFoldDB" id="A0A2C1L8Z4"/>
<sequence>MKWMKKLRLINWHYYNDETIIFGKQTVISGHTGAGKSTIIDALQVLFISDERKIKFNSAAYEEAKRSLINYLRGKIGTEEKPFVREGYFTTYIVAEFYDEKVGESFVIGISIDVFKDDEKIKEYFIIPKSEINMLSFFNTKNEKRYVETQADFLKKLRAQFPKAIIEKSSIQYQKALLHRFGGLHERFIKTFAKALSFKPIDNMRDFVYKNILDEKELKIDVMRSIFQTHEELQRELEELRQRKEELERINNIYMECIGLEENLSIQEYILRGLDYLLIQEEMSMCQKHIEQKEKELKKCELDQMKTAEQKEYARKKEIDYEIKIKESAEQKRQKQLQEQIAQAKKECDDLERAKNVYVHSLKREEKDVSSLLNYQGNEYFSLSKDEKHALEIGRDCLAFLSHNDGTGGNREEQTLNKLGENLKRISGRFYKSTAELEYRSVELKTEEQKLLSDIENLKRKKRSYPMSVEKLKGLLEKHLEGQSKVWILCEELEIKNDKWRNALEGYLNTQRFDILVEPHMFATALSIYEKEKWNLGLEGVGLVDTEKEKTYLGKVEKGSLAEEIVGGNPIVQARIHHLLGRVIKADNEQELRKHKTAVTATCMSYQRLVARQIPRKVYATPYIGAHAIQRQLEIKEENLKEIQKELQMVGYYIKEFKKWIEILEGKQSHYKNYMLNFSLNDRILGFNRNIEKWHSELNTLDLSQLENLHQKLEEWKGKYNQFNREEGSLFEQIGKMKEELQSVESELWKKEKVATEILEKWESWKFEYRIELLQEAEKRYDQAISTKKAYGAIKNKYENNKKETQNKYEEKWSFLESERKSYNEARTFQGIIQAKDNKQYEEALRKIANHDIPKFEQEIKETLQQAEEEFQSHFIYKMREAIQAARREFNQLNHALGRFKFRNDTYRFVIKPSEQYKKFYDVIMDERVQPDISLFDFGDEDRAEILKDLFSRLVVGEYGENEEFVDYRNYLDFDLSINNENGTRYMSNLLREQSGGETQTPFYIAILASFQHLYRNKNTIRLVVFDEAFNKMDEERIQISLRLIKQLDLQLIAAVPDEKMAHMAAEADTAIIINRVGHVCFTDMLSYPREDEVIGLQEQDSFSLIE</sequence>
<dbReference type="Pfam" id="PF13558">
    <property type="entry name" value="SbcC_Walker_B"/>
    <property type="match status" value="1"/>
</dbReference>
<keyword evidence="1" id="KW-0175">Coiled coil</keyword>
<feature type="coiled-coil region" evidence="1">
    <location>
        <begin position="223"/>
        <end position="257"/>
    </location>
</feature>
<dbReference type="EMBL" id="NUMG01000016">
    <property type="protein sequence ID" value="PGU01356.1"/>
    <property type="molecule type" value="Genomic_DNA"/>
</dbReference>
<keyword evidence="2" id="KW-0131">Cell cycle</keyword>
<dbReference type="GO" id="GO:0006302">
    <property type="term" value="P:double-strand break repair"/>
    <property type="evidence" value="ECO:0007669"/>
    <property type="project" value="TreeGrafter"/>
</dbReference>
<dbReference type="GO" id="GO:0051301">
    <property type="term" value="P:cell division"/>
    <property type="evidence" value="ECO:0007669"/>
    <property type="project" value="UniProtKB-KW"/>
</dbReference>
<dbReference type="InterPro" id="IPR027417">
    <property type="entry name" value="P-loop_NTPase"/>
</dbReference>
<gene>
    <name evidence="2" type="ORF">COD19_13770</name>
</gene>
<dbReference type="Proteomes" id="UP000225766">
    <property type="component" value="Unassembled WGS sequence"/>
</dbReference>
<evidence type="ECO:0000256" key="1">
    <source>
        <dbReference type="SAM" id="Coils"/>
    </source>
</evidence>
<dbReference type="PANTHER" id="PTHR32182">
    <property type="entry name" value="DNA REPLICATION AND REPAIR PROTEIN RECF"/>
    <property type="match status" value="1"/>
</dbReference>
<dbReference type="Gene3D" id="3.40.1140.10">
    <property type="match status" value="1"/>
</dbReference>
<protein>
    <submittedName>
        <fullName evidence="2">Cell division protein MukB</fullName>
    </submittedName>
</protein>
<name>A0A2C1L8Z4_BACCE</name>
<dbReference type="SUPFAM" id="SSF52540">
    <property type="entry name" value="P-loop containing nucleoside triphosphate hydrolases"/>
    <property type="match status" value="1"/>
</dbReference>
<organism evidence="2 3">
    <name type="scientific">Bacillus cereus</name>
    <dbReference type="NCBI Taxonomy" id="1396"/>
    <lineage>
        <taxon>Bacteria</taxon>
        <taxon>Bacillati</taxon>
        <taxon>Bacillota</taxon>
        <taxon>Bacilli</taxon>
        <taxon>Bacillales</taxon>
        <taxon>Bacillaceae</taxon>
        <taxon>Bacillus</taxon>
        <taxon>Bacillus cereus group</taxon>
    </lineage>
</organism>
<keyword evidence="2" id="KW-0132">Cell division</keyword>